<dbReference type="Gene3D" id="3.30.1360.120">
    <property type="entry name" value="Probable tRNA modification gtpase trme, domain 1"/>
    <property type="match status" value="1"/>
</dbReference>
<dbReference type="NCBIfam" id="NF001567">
    <property type="entry name" value="PRK00389.1"/>
    <property type="match status" value="1"/>
</dbReference>
<dbReference type="InterPro" id="IPR029043">
    <property type="entry name" value="GcvT/YgfZ_C"/>
</dbReference>
<dbReference type="OrthoDB" id="2001at2157"/>
<evidence type="ECO:0000259" key="8">
    <source>
        <dbReference type="Pfam" id="PF08669"/>
    </source>
</evidence>
<accession>A0A1S8AVP8</accession>
<evidence type="ECO:0000313" key="10">
    <source>
        <dbReference type="Proteomes" id="UP000189370"/>
    </source>
</evidence>
<evidence type="ECO:0000313" key="9">
    <source>
        <dbReference type="EMBL" id="OLZ40677.1"/>
    </source>
</evidence>
<feature type="binding site" evidence="6">
    <location>
        <position position="211"/>
    </location>
    <ligand>
        <name>substrate</name>
    </ligand>
</feature>
<dbReference type="InterPro" id="IPR006223">
    <property type="entry name" value="GcvT"/>
</dbReference>
<dbReference type="EC" id="2.1.2.10" evidence="5"/>
<evidence type="ECO:0000256" key="6">
    <source>
        <dbReference type="PIRSR" id="PIRSR006487-1"/>
    </source>
</evidence>
<feature type="domain" description="Aminomethyltransferase C-terminal" evidence="8">
    <location>
        <begin position="293"/>
        <end position="371"/>
    </location>
</feature>
<comment type="catalytic activity">
    <reaction evidence="4 5">
        <text>N(6)-[(R)-S(8)-aminomethyldihydrolipoyl]-L-lysyl-[protein] + (6S)-5,6,7,8-tetrahydrofolate = N(6)-[(R)-dihydrolipoyl]-L-lysyl-[protein] + (6R)-5,10-methylene-5,6,7,8-tetrahydrofolate + NH4(+)</text>
        <dbReference type="Rhea" id="RHEA:16945"/>
        <dbReference type="Rhea" id="RHEA-COMP:10475"/>
        <dbReference type="Rhea" id="RHEA-COMP:10492"/>
        <dbReference type="ChEBI" id="CHEBI:15636"/>
        <dbReference type="ChEBI" id="CHEBI:28938"/>
        <dbReference type="ChEBI" id="CHEBI:57453"/>
        <dbReference type="ChEBI" id="CHEBI:83100"/>
        <dbReference type="ChEBI" id="CHEBI:83143"/>
        <dbReference type="EC" id="2.1.2.10"/>
    </reaction>
</comment>
<dbReference type="SUPFAM" id="SSF103025">
    <property type="entry name" value="Folate-binding domain"/>
    <property type="match status" value="1"/>
</dbReference>
<evidence type="ECO:0000256" key="2">
    <source>
        <dbReference type="ARBA" id="ARBA00022576"/>
    </source>
</evidence>
<keyword evidence="3 5" id="KW-0808">Transferase</keyword>
<reference evidence="10" key="1">
    <citation type="submission" date="2016-04" db="EMBL/GenBank/DDBJ databases">
        <authorList>
            <person name="Chen S.-C."/>
            <person name="Lai M.-C."/>
        </authorList>
    </citation>
    <scope>NUCLEOTIDE SEQUENCE [LARGE SCALE GENOMIC DNA]</scope>
    <source>
        <strain evidence="10">AB14</strain>
    </source>
</reference>
<evidence type="ECO:0000256" key="3">
    <source>
        <dbReference type="ARBA" id="ARBA00022679"/>
    </source>
</evidence>
<proteinExistence type="inferred from homology"/>
<dbReference type="GO" id="GO:0004047">
    <property type="term" value="F:aminomethyltransferase activity"/>
    <property type="evidence" value="ECO:0007669"/>
    <property type="project" value="UniProtKB-UniRule"/>
</dbReference>
<dbReference type="GO" id="GO:0005960">
    <property type="term" value="C:glycine cleavage complex"/>
    <property type="evidence" value="ECO:0007669"/>
    <property type="project" value="InterPro"/>
</dbReference>
<dbReference type="InterPro" id="IPR006222">
    <property type="entry name" value="GCVT_N"/>
</dbReference>
<dbReference type="Pfam" id="PF08669">
    <property type="entry name" value="GCV_T_C"/>
    <property type="match status" value="1"/>
</dbReference>
<dbReference type="EMBL" id="LWLN01000001">
    <property type="protein sequence ID" value="OLZ40677.1"/>
    <property type="molecule type" value="Genomic_DNA"/>
</dbReference>
<protein>
    <recommendedName>
        <fullName evidence="5">Probable aminomethyltransferase</fullName>
        <ecNumber evidence="5">2.1.2.10</ecNumber>
    </recommendedName>
    <alternativeName>
        <fullName evidence="5">Glycine cleavage system T protein</fullName>
    </alternativeName>
</protein>
<evidence type="ECO:0000256" key="5">
    <source>
        <dbReference type="HAMAP-Rule" id="MF_00259"/>
    </source>
</evidence>
<dbReference type="HAMAP" id="MF_00259">
    <property type="entry name" value="GcvT"/>
    <property type="match status" value="1"/>
</dbReference>
<dbReference type="SUPFAM" id="SSF101790">
    <property type="entry name" value="Aminomethyltransferase beta-barrel domain"/>
    <property type="match status" value="1"/>
</dbReference>
<dbReference type="NCBIfam" id="TIGR00528">
    <property type="entry name" value="gcvT"/>
    <property type="match status" value="1"/>
</dbReference>
<evidence type="ECO:0000259" key="7">
    <source>
        <dbReference type="Pfam" id="PF01571"/>
    </source>
</evidence>
<comment type="caution">
    <text evidence="9">The sequence shown here is derived from an EMBL/GenBank/DDBJ whole genome shotgun (WGS) entry which is preliminary data.</text>
</comment>
<dbReference type="PIRSF" id="PIRSF006487">
    <property type="entry name" value="GcvT"/>
    <property type="match status" value="1"/>
</dbReference>
<dbReference type="STRING" id="301967.A6E15_06580"/>
<gene>
    <name evidence="5" type="primary">gcvT</name>
    <name evidence="9" type="ORF">A6E15_06580</name>
</gene>
<dbReference type="AlphaFoldDB" id="A0A1S8AVP8"/>
<name>A0A1S8AVP8_9EURY</name>
<evidence type="ECO:0000256" key="4">
    <source>
        <dbReference type="ARBA" id="ARBA00047665"/>
    </source>
</evidence>
<dbReference type="Pfam" id="PF01571">
    <property type="entry name" value="GCV_T"/>
    <property type="match status" value="1"/>
</dbReference>
<feature type="domain" description="GCVT N-terminal" evidence="7">
    <location>
        <begin position="11"/>
        <end position="273"/>
    </location>
</feature>
<dbReference type="Proteomes" id="UP000189370">
    <property type="component" value="Unassembled WGS sequence"/>
</dbReference>
<dbReference type="InterPro" id="IPR027266">
    <property type="entry name" value="TrmE/GcvT-like"/>
</dbReference>
<comment type="similarity">
    <text evidence="1 5">Belongs to the GcvT family.</text>
</comment>
<keyword evidence="2 5" id="KW-0032">Aminotransferase</keyword>
<dbReference type="PANTHER" id="PTHR43757:SF2">
    <property type="entry name" value="AMINOMETHYLTRANSFERASE, MITOCHONDRIAL"/>
    <property type="match status" value="1"/>
</dbReference>
<dbReference type="GO" id="GO:0008483">
    <property type="term" value="F:transaminase activity"/>
    <property type="evidence" value="ECO:0007669"/>
    <property type="project" value="UniProtKB-KW"/>
</dbReference>
<dbReference type="RefSeq" id="WP_076144913.1">
    <property type="nucleotide sequence ID" value="NZ_LWLN01000001.1"/>
</dbReference>
<dbReference type="InterPro" id="IPR013977">
    <property type="entry name" value="GcvT_C"/>
</dbReference>
<dbReference type="InterPro" id="IPR022903">
    <property type="entry name" value="GcvT_bac"/>
</dbReference>
<comment type="function">
    <text evidence="5">The glycine cleavage system catalyzes the degradation of glycine.</text>
</comment>
<dbReference type="PANTHER" id="PTHR43757">
    <property type="entry name" value="AMINOMETHYLTRANSFERASE"/>
    <property type="match status" value="1"/>
</dbReference>
<dbReference type="InterPro" id="IPR028896">
    <property type="entry name" value="GcvT/YgfZ/DmdA"/>
</dbReference>
<evidence type="ECO:0000256" key="1">
    <source>
        <dbReference type="ARBA" id="ARBA00008609"/>
    </source>
</evidence>
<keyword evidence="10" id="KW-1185">Reference proteome</keyword>
<sequence>MPLQTPPLRGLHDERGAKFTEFGGWDMPVEFDSIRTEHAAVRDAVGIFDVSHMGQLHVTGPDATELMQRLTSNDVSRLAVGDSQYATITDEDGVIIDDTVVYRLPDGDGNASDDADGDPTYLFVPNAGTDEATHQRWIDYRNEWDLEATVDNRTDEYAMFAVQGPDAVELVDGVTEESVADLERFEARYATIDGVDCWTARTGYTGEDGFELIVPWTAAEEIWTALDCQPCGLGARDTLRIEAGLLLAGQDFDPDDDPRTPYEAGIGFTVALETEFVGRDALAEIHERGVEERLVGFRLIDRGVPRHGYDVTNPEGRVVGTVTSGTMSPTLEQPIGLGYVPVEYAEPGTTLQVVVHGRSKKARVETTPFIDTV</sequence>
<comment type="subunit">
    <text evidence="5">The glycine cleavage system is composed of four proteins: P, T, L and H.</text>
</comment>
<dbReference type="GO" id="GO:0019464">
    <property type="term" value="P:glycine decarboxylation via glycine cleavage system"/>
    <property type="evidence" value="ECO:0007669"/>
    <property type="project" value="UniProtKB-UniRule"/>
</dbReference>
<organism evidence="9 10">
    <name type="scientific">Natrinema saccharevitans</name>
    <dbReference type="NCBI Taxonomy" id="301967"/>
    <lineage>
        <taxon>Archaea</taxon>
        <taxon>Methanobacteriati</taxon>
        <taxon>Methanobacteriota</taxon>
        <taxon>Stenosarchaea group</taxon>
        <taxon>Halobacteria</taxon>
        <taxon>Halobacteriales</taxon>
        <taxon>Natrialbaceae</taxon>
        <taxon>Natrinema</taxon>
    </lineage>
</organism>